<sequence>MSPVPGVSPPKSTKLIALMGATGSGKSSMINAIVGKDVAEVGHSLESATAEVQQYTFSYRGAEIRIIDTPGFNDFREEGSLSDLDILNMIAAFMHKEYEDDFKFSGIIYLHNISAPKVDRMGIRNMNVFKGLCGADFMKNVVIATTCWDLVEKGEGEDNETELQEGEGLLKDFLDGGATFVRTGHFESGALPDGGSFFTPHQVLDHVLSLDPSFVQMQEEMAHVPCVAETTAGGELKEEYLQIINQLRAEITMLKSATDEERSHLQVQSDALKNQLETWEKRSQELKETMELYGVRKDQVTMKAEFEECQRRHSQNFDNLHQHVSELRRASLDFSQRQSWLEERNTELSASLERAQRERDTLTEDCRDLRTKNESLVERLVSLALTPEADSGQKQLETGNVQITKRMERLAAESTQAREEAKVAQQRSKDLERELKELRSLLDAANAKNIVTSNELEAAQRQLQTLRGDRNRLVEELAAARATNTASESEIARLREDNNAQSHQIWEHEATIRELRVALNRAGATTVLFPAIHEEPQTFSGNGLAIPPTNPPPRPQGQPPPLPRRPVPKQENAYPPFVSPQTRQRFTSMGSGARARSCTPPLRRAAMPEPMHFTGGPNPPAIGMNDAGYPTASMNNHNAGSQNHHNRQPGPYYHN</sequence>
<feature type="domain" description="AIG1-type G" evidence="4">
    <location>
        <begin position="16"/>
        <end position="88"/>
    </location>
</feature>
<evidence type="ECO:0000313" key="5">
    <source>
        <dbReference type="EMBL" id="EAU87543.2"/>
    </source>
</evidence>
<comment type="caution">
    <text evidence="5">The sequence shown here is derived from an EMBL/GenBank/DDBJ whole genome shotgun (WGS) entry which is preliminary data.</text>
</comment>
<evidence type="ECO:0000256" key="3">
    <source>
        <dbReference type="SAM" id="MobiDB-lite"/>
    </source>
</evidence>
<evidence type="ECO:0000259" key="4">
    <source>
        <dbReference type="Pfam" id="PF04548"/>
    </source>
</evidence>
<accession>A8NJN0</accession>
<feature type="compositionally biased region" description="Polar residues" evidence="3">
    <location>
        <begin position="632"/>
        <end position="643"/>
    </location>
</feature>
<dbReference type="InParanoid" id="A8NJN0"/>
<gene>
    <name evidence="5" type="ORF">CC1G_12342</name>
</gene>
<dbReference type="STRING" id="240176.A8NJN0"/>
<dbReference type="VEuPathDB" id="FungiDB:CC1G_12342"/>
<dbReference type="GeneID" id="6010789"/>
<feature type="compositionally biased region" description="Pro residues" evidence="3">
    <location>
        <begin position="548"/>
        <end position="565"/>
    </location>
</feature>
<dbReference type="KEGG" id="cci:CC1G_12342"/>
<feature type="compositionally biased region" description="Polar residues" evidence="3">
    <location>
        <begin position="579"/>
        <end position="590"/>
    </location>
</feature>
<feature type="coiled-coil region" evidence="2">
    <location>
        <begin position="338"/>
        <end position="497"/>
    </location>
</feature>
<dbReference type="eggNOG" id="ENOG502S03K">
    <property type="taxonomic scope" value="Eukaryota"/>
</dbReference>
<dbReference type="Pfam" id="PF04548">
    <property type="entry name" value="AIG1"/>
    <property type="match status" value="1"/>
</dbReference>
<dbReference type="OrthoDB" id="8954335at2759"/>
<organism evidence="5 6">
    <name type="scientific">Coprinopsis cinerea (strain Okayama-7 / 130 / ATCC MYA-4618 / FGSC 9003)</name>
    <name type="common">Inky cap fungus</name>
    <name type="synonym">Hormographiella aspergillata</name>
    <dbReference type="NCBI Taxonomy" id="240176"/>
    <lineage>
        <taxon>Eukaryota</taxon>
        <taxon>Fungi</taxon>
        <taxon>Dikarya</taxon>
        <taxon>Basidiomycota</taxon>
        <taxon>Agaricomycotina</taxon>
        <taxon>Agaricomycetes</taxon>
        <taxon>Agaricomycetidae</taxon>
        <taxon>Agaricales</taxon>
        <taxon>Agaricineae</taxon>
        <taxon>Psathyrellaceae</taxon>
        <taxon>Coprinopsis</taxon>
    </lineage>
</organism>
<evidence type="ECO:0000256" key="2">
    <source>
        <dbReference type="SAM" id="Coils"/>
    </source>
</evidence>
<dbReference type="EMBL" id="AACS02000010">
    <property type="protein sequence ID" value="EAU87543.2"/>
    <property type="molecule type" value="Genomic_DNA"/>
</dbReference>
<dbReference type="RefSeq" id="XP_001834263.2">
    <property type="nucleotide sequence ID" value="XM_001834211.2"/>
</dbReference>
<dbReference type="InterPro" id="IPR027417">
    <property type="entry name" value="P-loop_NTPase"/>
</dbReference>
<dbReference type="GO" id="GO:0005525">
    <property type="term" value="F:GTP binding"/>
    <property type="evidence" value="ECO:0007669"/>
    <property type="project" value="InterPro"/>
</dbReference>
<evidence type="ECO:0000313" key="6">
    <source>
        <dbReference type="Proteomes" id="UP000001861"/>
    </source>
</evidence>
<protein>
    <recommendedName>
        <fullName evidence="4">AIG1-type G domain-containing protein</fullName>
    </recommendedName>
</protein>
<keyword evidence="1" id="KW-0547">Nucleotide-binding</keyword>
<dbReference type="SUPFAM" id="SSF52540">
    <property type="entry name" value="P-loop containing nucleoside triphosphate hydrolases"/>
    <property type="match status" value="1"/>
</dbReference>
<dbReference type="AlphaFoldDB" id="A8NJN0"/>
<feature type="region of interest" description="Disordered" evidence="3">
    <location>
        <begin position="623"/>
        <end position="655"/>
    </location>
</feature>
<dbReference type="HOGENOM" id="CLU_018003_7_0_1"/>
<evidence type="ECO:0000256" key="1">
    <source>
        <dbReference type="ARBA" id="ARBA00022741"/>
    </source>
</evidence>
<dbReference type="InterPro" id="IPR006703">
    <property type="entry name" value="G_AIG1"/>
</dbReference>
<name>A8NJN0_COPC7</name>
<feature type="coiled-coil region" evidence="2">
    <location>
        <begin position="237"/>
        <end position="289"/>
    </location>
</feature>
<keyword evidence="6" id="KW-1185">Reference proteome</keyword>
<dbReference type="Gene3D" id="3.40.50.300">
    <property type="entry name" value="P-loop containing nucleotide triphosphate hydrolases"/>
    <property type="match status" value="1"/>
</dbReference>
<dbReference type="Proteomes" id="UP000001861">
    <property type="component" value="Unassembled WGS sequence"/>
</dbReference>
<feature type="region of interest" description="Disordered" evidence="3">
    <location>
        <begin position="538"/>
        <end position="599"/>
    </location>
</feature>
<proteinExistence type="predicted"/>
<reference evidence="5 6" key="1">
    <citation type="journal article" date="2010" name="Proc. Natl. Acad. Sci. U.S.A.">
        <title>Insights into evolution of multicellular fungi from the assembled chromosomes of the mushroom Coprinopsis cinerea (Coprinus cinereus).</title>
        <authorList>
            <person name="Stajich J.E."/>
            <person name="Wilke S.K."/>
            <person name="Ahren D."/>
            <person name="Au C.H."/>
            <person name="Birren B.W."/>
            <person name="Borodovsky M."/>
            <person name="Burns C."/>
            <person name="Canback B."/>
            <person name="Casselton L.A."/>
            <person name="Cheng C.K."/>
            <person name="Deng J."/>
            <person name="Dietrich F.S."/>
            <person name="Fargo D.C."/>
            <person name="Farman M.L."/>
            <person name="Gathman A.C."/>
            <person name="Goldberg J."/>
            <person name="Guigo R."/>
            <person name="Hoegger P.J."/>
            <person name="Hooker J.B."/>
            <person name="Huggins A."/>
            <person name="James T.Y."/>
            <person name="Kamada T."/>
            <person name="Kilaru S."/>
            <person name="Kodira C."/>
            <person name="Kues U."/>
            <person name="Kupfer D."/>
            <person name="Kwan H.S."/>
            <person name="Lomsadze A."/>
            <person name="Li W."/>
            <person name="Lilly W.W."/>
            <person name="Ma L.J."/>
            <person name="Mackey A.J."/>
            <person name="Manning G."/>
            <person name="Martin F."/>
            <person name="Muraguchi H."/>
            <person name="Natvig D.O."/>
            <person name="Palmerini H."/>
            <person name="Ramesh M.A."/>
            <person name="Rehmeyer C.J."/>
            <person name="Roe B.A."/>
            <person name="Shenoy N."/>
            <person name="Stanke M."/>
            <person name="Ter-Hovhannisyan V."/>
            <person name="Tunlid A."/>
            <person name="Velagapudi R."/>
            <person name="Vision T.J."/>
            <person name="Zeng Q."/>
            <person name="Zolan M.E."/>
            <person name="Pukkila P.J."/>
        </authorList>
    </citation>
    <scope>NUCLEOTIDE SEQUENCE [LARGE SCALE GENOMIC DNA]</scope>
    <source>
        <strain evidence="6">Okayama-7 / 130 / ATCC MYA-4618 / FGSC 9003</strain>
    </source>
</reference>
<keyword evidence="2" id="KW-0175">Coiled coil</keyword>